<feature type="region of interest" description="Disordered" evidence="1">
    <location>
        <begin position="1"/>
        <end position="93"/>
    </location>
</feature>
<feature type="compositionally biased region" description="Polar residues" evidence="1">
    <location>
        <begin position="75"/>
        <end position="87"/>
    </location>
</feature>
<sequence>MSSRPSPTPPGFTQEDLDWARSQPPIYDELEDNNNHSNRRTHTTPPARNRRDTPPRERGPHEPSIGSDASKSEETGSYETASDSRANSLPLLGPPGEPCDFTWDRFKGPIADWMEGLEAKFEPFSDESWTNCTTDEGLYNLLHDRLVTRFTRQALTPNAREKREIHVICMLAKYFMILREDMVKAHLPFYIEEALSDAIVRLTMGGVNFDEYYES</sequence>
<organism evidence="2 3">
    <name type="scientific">Choiromyces venosus 120613-1</name>
    <dbReference type="NCBI Taxonomy" id="1336337"/>
    <lineage>
        <taxon>Eukaryota</taxon>
        <taxon>Fungi</taxon>
        <taxon>Dikarya</taxon>
        <taxon>Ascomycota</taxon>
        <taxon>Pezizomycotina</taxon>
        <taxon>Pezizomycetes</taxon>
        <taxon>Pezizales</taxon>
        <taxon>Tuberaceae</taxon>
        <taxon>Choiromyces</taxon>
    </lineage>
</organism>
<evidence type="ECO:0000256" key="1">
    <source>
        <dbReference type="SAM" id="MobiDB-lite"/>
    </source>
</evidence>
<dbReference type="EMBL" id="ML120435">
    <property type="protein sequence ID" value="RPA94592.1"/>
    <property type="molecule type" value="Genomic_DNA"/>
</dbReference>
<dbReference type="AlphaFoldDB" id="A0A3N4J8I0"/>
<gene>
    <name evidence="2" type="ORF">L873DRAFT_1814124</name>
</gene>
<feature type="compositionally biased region" description="Basic and acidic residues" evidence="1">
    <location>
        <begin position="49"/>
        <end position="61"/>
    </location>
</feature>
<dbReference type="Proteomes" id="UP000276215">
    <property type="component" value="Unassembled WGS sequence"/>
</dbReference>
<evidence type="ECO:0000313" key="2">
    <source>
        <dbReference type="EMBL" id="RPA94592.1"/>
    </source>
</evidence>
<evidence type="ECO:0000313" key="3">
    <source>
        <dbReference type="Proteomes" id="UP000276215"/>
    </source>
</evidence>
<feature type="compositionally biased region" description="Pro residues" evidence="1">
    <location>
        <begin position="1"/>
        <end position="10"/>
    </location>
</feature>
<proteinExistence type="predicted"/>
<protein>
    <submittedName>
        <fullName evidence="2">Uncharacterized protein</fullName>
    </submittedName>
</protein>
<accession>A0A3N4J8I0</accession>
<reference evidence="2 3" key="1">
    <citation type="journal article" date="2018" name="Nat. Ecol. Evol.">
        <title>Pezizomycetes genomes reveal the molecular basis of ectomycorrhizal truffle lifestyle.</title>
        <authorList>
            <person name="Murat C."/>
            <person name="Payen T."/>
            <person name="Noel B."/>
            <person name="Kuo A."/>
            <person name="Morin E."/>
            <person name="Chen J."/>
            <person name="Kohler A."/>
            <person name="Krizsan K."/>
            <person name="Balestrini R."/>
            <person name="Da Silva C."/>
            <person name="Montanini B."/>
            <person name="Hainaut M."/>
            <person name="Levati E."/>
            <person name="Barry K.W."/>
            <person name="Belfiori B."/>
            <person name="Cichocki N."/>
            <person name="Clum A."/>
            <person name="Dockter R.B."/>
            <person name="Fauchery L."/>
            <person name="Guy J."/>
            <person name="Iotti M."/>
            <person name="Le Tacon F."/>
            <person name="Lindquist E.A."/>
            <person name="Lipzen A."/>
            <person name="Malagnac F."/>
            <person name="Mello A."/>
            <person name="Molinier V."/>
            <person name="Miyauchi S."/>
            <person name="Poulain J."/>
            <person name="Riccioni C."/>
            <person name="Rubini A."/>
            <person name="Sitrit Y."/>
            <person name="Splivallo R."/>
            <person name="Traeger S."/>
            <person name="Wang M."/>
            <person name="Zifcakova L."/>
            <person name="Wipf D."/>
            <person name="Zambonelli A."/>
            <person name="Paolocci F."/>
            <person name="Nowrousian M."/>
            <person name="Ottonello S."/>
            <person name="Baldrian P."/>
            <person name="Spatafora J.W."/>
            <person name="Henrissat B."/>
            <person name="Nagy L.G."/>
            <person name="Aury J.M."/>
            <person name="Wincker P."/>
            <person name="Grigoriev I.V."/>
            <person name="Bonfante P."/>
            <person name="Martin F.M."/>
        </authorList>
    </citation>
    <scope>NUCLEOTIDE SEQUENCE [LARGE SCALE GENOMIC DNA]</scope>
    <source>
        <strain evidence="2 3">120613-1</strain>
    </source>
</reference>
<name>A0A3N4J8I0_9PEZI</name>
<keyword evidence="3" id="KW-1185">Reference proteome</keyword>
<dbReference type="OrthoDB" id="10382541at2759"/>